<name>A0A9J5Z7Y3_SOLCO</name>
<proteinExistence type="predicted"/>
<dbReference type="EMBL" id="JACXVP010000004">
    <property type="protein sequence ID" value="KAG5608040.1"/>
    <property type="molecule type" value="Genomic_DNA"/>
</dbReference>
<dbReference type="AlphaFoldDB" id="A0A9J5Z7Y3"/>
<comment type="caution">
    <text evidence="2">The sequence shown here is derived from an EMBL/GenBank/DDBJ whole genome shotgun (WGS) entry which is preliminary data.</text>
</comment>
<evidence type="ECO:0000313" key="2">
    <source>
        <dbReference type="EMBL" id="KAG5608040.1"/>
    </source>
</evidence>
<protein>
    <submittedName>
        <fullName evidence="2">Uncharacterized protein</fullName>
    </submittedName>
</protein>
<keyword evidence="3" id="KW-1185">Reference proteome</keyword>
<evidence type="ECO:0000256" key="1">
    <source>
        <dbReference type="SAM" id="MobiDB-lite"/>
    </source>
</evidence>
<evidence type="ECO:0000313" key="3">
    <source>
        <dbReference type="Proteomes" id="UP000824120"/>
    </source>
</evidence>
<reference evidence="2 3" key="1">
    <citation type="submission" date="2020-09" db="EMBL/GenBank/DDBJ databases">
        <title>De no assembly of potato wild relative species, Solanum commersonii.</title>
        <authorList>
            <person name="Cho K."/>
        </authorList>
    </citation>
    <scope>NUCLEOTIDE SEQUENCE [LARGE SCALE GENOMIC DNA]</scope>
    <source>
        <strain evidence="2">LZ3.2</strain>
        <tissue evidence="2">Leaf</tissue>
    </source>
</reference>
<feature type="compositionally biased region" description="Polar residues" evidence="1">
    <location>
        <begin position="38"/>
        <end position="53"/>
    </location>
</feature>
<gene>
    <name evidence="2" type="ORF">H5410_019321</name>
</gene>
<organism evidence="2 3">
    <name type="scientific">Solanum commersonii</name>
    <name type="common">Commerson's wild potato</name>
    <name type="synonym">Commerson's nightshade</name>
    <dbReference type="NCBI Taxonomy" id="4109"/>
    <lineage>
        <taxon>Eukaryota</taxon>
        <taxon>Viridiplantae</taxon>
        <taxon>Streptophyta</taxon>
        <taxon>Embryophyta</taxon>
        <taxon>Tracheophyta</taxon>
        <taxon>Spermatophyta</taxon>
        <taxon>Magnoliopsida</taxon>
        <taxon>eudicotyledons</taxon>
        <taxon>Gunneridae</taxon>
        <taxon>Pentapetalae</taxon>
        <taxon>asterids</taxon>
        <taxon>lamiids</taxon>
        <taxon>Solanales</taxon>
        <taxon>Solanaceae</taxon>
        <taxon>Solanoideae</taxon>
        <taxon>Solaneae</taxon>
        <taxon>Solanum</taxon>
    </lineage>
</organism>
<accession>A0A9J5Z7Y3</accession>
<feature type="region of interest" description="Disordered" evidence="1">
    <location>
        <begin position="38"/>
        <end position="57"/>
    </location>
</feature>
<sequence length="95" mass="10839">MKQSTEFIGDPKFDVIFAKNLHGPSLYLSYGATTSPRLKGQFSRSNEPQSSWSPRPKRPIFKVIRSPEQYMGFIGDPKFSDVIFTKNLYGPLLRP</sequence>
<dbReference type="Proteomes" id="UP000824120">
    <property type="component" value="Chromosome 4"/>
</dbReference>